<dbReference type="OrthoDB" id="5572587at2759"/>
<dbReference type="Pfam" id="PF00168">
    <property type="entry name" value="C2"/>
    <property type="match status" value="1"/>
</dbReference>
<dbReference type="Gene3D" id="2.60.40.150">
    <property type="entry name" value="C2 domain"/>
    <property type="match status" value="1"/>
</dbReference>
<evidence type="ECO:0000313" key="2">
    <source>
        <dbReference type="EMBL" id="PAV61153.1"/>
    </source>
</evidence>
<comment type="caution">
    <text evidence="3">The sequence shown here is derived from an EMBL/GenBank/DDBJ whole genome shotgun (WGS) entry which is preliminary data.</text>
</comment>
<keyword evidence="4" id="KW-1185">Reference proteome</keyword>
<dbReference type="InterPro" id="IPR000008">
    <property type="entry name" value="C2_dom"/>
</dbReference>
<evidence type="ECO:0000313" key="4">
    <source>
        <dbReference type="Proteomes" id="UP000218231"/>
    </source>
</evidence>
<name>A0A2A2LET9_9BILA</name>
<dbReference type="PROSITE" id="PS50004">
    <property type="entry name" value="C2"/>
    <property type="match status" value="1"/>
</dbReference>
<accession>A0A2A2LET9</accession>
<dbReference type="AlphaFoldDB" id="A0A2A2LET9"/>
<feature type="domain" description="C2" evidence="1">
    <location>
        <begin position="1"/>
        <end position="111"/>
    </location>
</feature>
<dbReference type="EMBL" id="LIAE01010431">
    <property type="protein sequence ID" value="PAV61153.1"/>
    <property type="molecule type" value="Genomic_DNA"/>
</dbReference>
<dbReference type="InterPro" id="IPR035892">
    <property type="entry name" value="C2_domain_sf"/>
</dbReference>
<dbReference type="Proteomes" id="UP000218231">
    <property type="component" value="Unassembled WGS sequence"/>
</dbReference>
<dbReference type="STRING" id="2018661.A0A2A2LET9"/>
<dbReference type="InterPro" id="IPR039360">
    <property type="entry name" value="Ras_GTPase"/>
</dbReference>
<dbReference type="CDD" id="cd04013">
    <property type="entry name" value="C2_SynGAP_like"/>
    <property type="match status" value="1"/>
</dbReference>
<dbReference type="SMART" id="SM00239">
    <property type="entry name" value="C2"/>
    <property type="match status" value="1"/>
</dbReference>
<protein>
    <recommendedName>
        <fullName evidence="1">C2 domain-containing protein</fullName>
    </recommendedName>
</protein>
<dbReference type="EMBL" id="LIAE01006829">
    <property type="protein sequence ID" value="PAV84674.1"/>
    <property type="molecule type" value="Genomic_DNA"/>
</dbReference>
<proteinExistence type="predicted"/>
<evidence type="ECO:0000259" key="1">
    <source>
        <dbReference type="PROSITE" id="PS50004"/>
    </source>
</evidence>
<gene>
    <name evidence="3" type="ORF">WR25_00764</name>
    <name evidence="2" type="ORF">WR25_22482</name>
</gene>
<dbReference type="PANTHER" id="PTHR10194:SF60">
    <property type="entry name" value="RAS GTPASE-ACTIVATING PROTEIN RASKOL"/>
    <property type="match status" value="1"/>
</dbReference>
<sequence length="121" mass="14284">MNPRRDAQRRIENGLLIWVLEAKGVPAKKKFYCELCLDKVLYARTASKPRVDNVFWGEHFDFSMLPEIKTVCVNLYREPENKKKKDRATLVGYVEIPIEQLTSRHPVERWLVLFLINILIL</sequence>
<dbReference type="SUPFAM" id="SSF49562">
    <property type="entry name" value="C2 domain (Calcium/lipid-binding domain, CaLB)"/>
    <property type="match status" value="1"/>
</dbReference>
<evidence type="ECO:0000313" key="3">
    <source>
        <dbReference type="EMBL" id="PAV84674.1"/>
    </source>
</evidence>
<dbReference type="PANTHER" id="PTHR10194">
    <property type="entry name" value="RAS GTPASE-ACTIVATING PROTEINS"/>
    <property type="match status" value="1"/>
</dbReference>
<reference evidence="3 4" key="1">
    <citation type="journal article" date="2017" name="Curr. Biol.">
        <title>Genome architecture and evolution of a unichromosomal asexual nematode.</title>
        <authorList>
            <person name="Fradin H."/>
            <person name="Zegar C."/>
            <person name="Gutwein M."/>
            <person name="Lucas J."/>
            <person name="Kovtun M."/>
            <person name="Corcoran D."/>
            <person name="Baugh L.R."/>
            <person name="Kiontke K."/>
            <person name="Gunsalus K."/>
            <person name="Fitch D.H."/>
            <person name="Piano F."/>
        </authorList>
    </citation>
    <scope>NUCLEOTIDE SEQUENCE [LARGE SCALE GENOMIC DNA]</scope>
    <source>
        <strain evidence="3">PF1309</strain>
    </source>
</reference>
<organism evidence="3 4">
    <name type="scientific">Diploscapter pachys</name>
    <dbReference type="NCBI Taxonomy" id="2018661"/>
    <lineage>
        <taxon>Eukaryota</taxon>
        <taxon>Metazoa</taxon>
        <taxon>Ecdysozoa</taxon>
        <taxon>Nematoda</taxon>
        <taxon>Chromadorea</taxon>
        <taxon>Rhabditida</taxon>
        <taxon>Rhabditina</taxon>
        <taxon>Rhabditomorpha</taxon>
        <taxon>Rhabditoidea</taxon>
        <taxon>Rhabditidae</taxon>
        <taxon>Diploscapter</taxon>
    </lineage>
</organism>